<comment type="caution">
    <text evidence="5">The sequence shown here is derived from an EMBL/GenBank/DDBJ whole genome shotgun (WGS) entry which is preliminary data.</text>
</comment>
<evidence type="ECO:0000256" key="1">
    <source>
        <dbReference type="ARBA" id="ARBA00023015"/>
    </source>
</evidence>
<dbReference type="AlphaFoldDB" id="A0A6A0BCH3"/>
<dbReference type="PROSITE" id="PS00041">
    <property type="entry name" value="HTH_ARAC_FAMILY_1"/>
    <property type="match status" value="1"/>
</dbReference>
<dbReference type="EMBL" id="BLLI01000001">
    <property type="protein sequence ID" value="GFH41517.1"/>
    <property type="molecule type" value="Genomic_DNA"/>
</dbReference>
<feature type="domain" description="HTH araC/xylS-type" evidence="4">
    <location>
        <begin position="190"/>
        <end position="288"/>
    </location>
</feature>
<evidence type="ECO:0000313" key="6">
    <source>
        <dbReference type="Proteomes" id="UP000480303"/>
    </source>
</evidence>
<dbReference type="InterPro" id="IPR018060">
    <property type="entry name" value="HTH_AraC"/>
</dbReference>
<protein>
    <submittedName>
        <fullName evidence="5">AraC family transcriptional regulator</fullName>
    </submittedName>
</protein>
<dbReference type="SUPFAM" id="SSF51215">
    <property type="entry name" value="Regulatory protein AraC"/>
    <property type="match status" value="1"/>
</dbReference>
<keyword evidence="2" id="KW-0238">DNA-binding</keyword>
<gene>
    <name evidence="5" type="ORF">Hs30E_00680</name>
</gene>
<dbReference type="Gene3D" id="2.60.120.280">
    <property type="entry name" value="Regulatory protein AraC"/>
    <property type="match status" value="1"/>
</dbReference>
<organism evidence="5 6">
    <name type="scientific">Pseudolactococcus hodotermopsidis</name>
    <dbReference type="NCBI Taxonomy" id="2709157"/>
    <lineage>
        <taxon>Bacteria</taxon>
        <taxon>Bacillati</taxon>
        <taxon>Bacillota</taxon>
        <taxon>Bacilli</taxon>
        <taxon>Lactobacillales</taxon>
        <taxon>Streptococcaceae</taxon>
        <taxon>Pseudolactococcus</taxon>
    </lineage>
</organism>
<dbReference type="Proteomes" id="UP000480303">
    <property type="component" value="Unassembled WGS sequence"/>
</dbReference>
<reference evidence="5 6" key="1">
    <citation type="submission" date="2020-02" db="EMBL/GenBank/DDBJ databases">
        <title>Draft genome sequence of Lactococcus sp. Hs30E4-3.</title>
        <authorList>
            <person name="Noda S."/>
            <person name="Yuki M."/>
            <person name="Ohkuma M."/>
        </authorList>
    </citation>
    <scope>NUCLEOTIDE SEQUENCE [LARGE SCALE GENOMIC DNA]</scope>
    <source>
        <strain evidence="5 6">Hs30E4-3</strain>
    </source>
</reference>
<dbReference type="InterPro" id="IPR037923">
    <property type="entry name" value="HTH-like"/>
</dbReference>
<dbReference type="InterPro" id="IPR009057">
    <property type="entry name" value="Homeodomain-like_sf"/>
</dbReference>
<dbReference type="Gene3D" id="1.10.10.60">
    <property type="entry name" value="Homeodomain-like"/>
    <property type="match status" value="2"/>
</dbReference>
<evidence type="ECO:0000256" key="3">
    <source>
        <dbReference type="ARBA" id="ARBA00023163"/>
    </source>
</evidence>
<keyword evidence="6" id="KW-1185">Reference proteome</keyword>
<dbReference type="SMART" id="SM00342">
    <property type="entry name" value="HTH_ARAC"/>
    <property type="match status" value="1"/>
</dbReference>
<evidence type="ECO:0000256" key="2">
    <source>
        <dbReference type="ARBA" id="ARBA00023125"/>
    </source>
</evidence>
<evidence type="ECO:0000313" key="5">
    <source>
        <dbReference type="EMBL" id="GFH41517.1"/>
    </source>
</evidence>
<sequence length="289" mass="34233">MPYWEKANHSWTKDSTRYILTPSQKTRDLFYYIQEIGHFKAEQPYYTERENLPSFLMKFTLSGQGLLRYHGKDYVLRAGDVFFIDCDHYQHYQTISDCPWEMVWVHFSGSKTARLFQEYFRDKSPVFHTKSAPHDNTINLILERLLNLQTAPNAKTDYQNSILLHELLNELILQKYQLDFTDEEIPPYVIDLKNYLDEHFKSTLTLETLSHHFHLNKYQLNKEFSKYIGAPPIDYLISKKMSHAKDLLRYSKKSIKEIAIDIGIENAAYFSRLFKKKTGLTASDYRKIG</sequence>
<dbReference type="RefSeq" id="WP_172207067.1">
    <property type="nucleotide sequence ID" value="NZ_BLLI01000001.1"/>
</dbReference>
<name>A0A6A0BCH3_9LACT</name>
<keyword evidence="3" id="KW-0804">Transcription</keyword>
<dbReference type="GO" id="GO:0043565">
    <property type="term" value="F:sequence-specific DNA binding"/>
    <property type="evidence" value="ECO:0007669"/>
    <property type="project" value="InterPro"/>
</dbReference>
<dbReference type="GO" id="GO:0003700">
    <property type="term" value="F:DNA-binding transcription factor activity"/>
    <property type="evidence" value="ECO:0007669"/>
    <property type="project" value="InterPro"/>
</dbReference>
<accession>A0A6A0BCH3</accession>
<dbReference type="Pfam" id="PF02311">
    <property type="entry name" value="AraC_binding"/>
    <property type="match status" value="1"/>
</dbReference>
<dbReference type="InterPro" id="IPR003313">
    <property type="entry name" value="AraC-bd"/>
</dbReference>
<dbReference type="PANTHER" id="PTHR43280:SF2">
    <property type="entry name" value="HTH-TYPE TRANSCRIPTIONAL REGULATOR EXSA"/>
    <property type="match status" value="1"/>
</dbReference>
<evidence type="ECO:0000259" key="4">
    <source>
        <dbReference type="PROSITE" id="PS01124"/>
    </source>
</evidence>
<dbReference type="InterPro" id="IPR020449">
    <property type="entry name" value="Tscrpt_reg_AraC-type_HTH"/>
</dbReference>
<dbReference type="PANTHER" id="PTHR43280">
    <property type="entry name" value="ARAC-FAMILY TRANSCRIPTIONAL REGULATOR"/>
    <property type="match status" value="1"/>
</dbReference>
<dbReference type="InterPro" id="IPR018062">
    <property type="entry name" value="HTH_AraC-typ_CS"/>
</dbReference>
<proteinExistence type="predicted"/>
<dbReference type="Pfam" id="PF12833">
    <property type="entry name" value="HTH_18"/>
    <property type="match status" value="1"/>
</dbReference>
<keyword evidence="1" id="KW-0805">Transcription regulation</keyword>
<dbReference type="PRINTS" id="PR00032">
    <property type="entry name" value="HTHARAC"/>
</dbReference>
<dbReference type="PROSITE" id="PS01124">
    <property type="entry name" value="HTH_ARAC_FAMILY_2"/>
    <property type="match status" value="1"/>
</dbReference>
<dbReference type="SUPFAM" id="SSF46689">
    <property type="entry name" value="Homeodomain-like"/>
    <property type="match status" value="2"/>
</dbReference>